<dbReference type="SUPFAM" id="SSF52540">
    <property type="entry name" value="P-loop containing nucleoside triphosphate hydrolases"/>
    <property type="match status" value="1"/>
</dbReference>
<dbReference type="EC" id="2.8.2.-" evidence="3"/>
<dbReference type="PANTHER" id="PTHR11783">
    <property type="entry name" value="SULFOTRANSFERASE SULT"/>
    <property type="match status" value="1"/>
</dbReference>
<organism evidence="5 6">
    <name type="scientific">Ataeniobius toweri</name>
    <dbReference type="NCBI Taxonomy" id="208326"/>
    <lineage>
        <taxon>Eukaryota</taxon>
        <taxon>Metazoa</taxon>
        <taxon>Chordata</taxon>
        <taxon>Craniata</taxon>
        <taxon>Vertebrata</taxon>
        <taxon>Euteleostomi</taxon>
        <taxon>Actinopterygii</taxon>
        <taxon>Neopterygii</taxon>
        <taxon>Teleostei</taxon>
        <taxon>Neoteleostei</taxon>
        <taxon>Acanthomorphata</taxon>
        <taxon>Ovalentaria</taxon>
        <taxon>Atherinomorphae</taxon>
        <taxon>Cyprinodontiformes</taxon>
        <taxon>Goodeidae</taxon>
        <taxon>Ataeniobius</taxon>
    </lineage>
</organism>
<comment type="similarity">
    <text evidence="1 3">Belongs to the sulfotransferase 1 family.</text>
</comment>
<dbReference type="Proteomes" id="UP001345963">
    <property type="component" value="Unassembled WGS sequence"/>
</dbReference>
<gene>
    <name evidence="5" type="primary">SULT1ST1_1</name>
    <name evidence="5" type="ORF">ATANTOWER_025939</name>
</gene>
<name>A0ABU7BUS4_9TELE</name>
<proteinExistence type="inferred from homology"/>
<evidence type="ECO:0000256" key="1">
    <source>
        <dbReference type="ARBA" id="ARBA00005771"/>
    </source>
</evidence>
<evidence type="ECO:0000259" key="4">
    <source>
        <dbReference type="Pfam" id="PF00685"/>
    </source>
</evidence>
<keyword evidence="2 3" id="KW-0808">Transferase</keyword>
<evidence type="ECO:0000313" key="6">
    <source>
        <dbReference type="Proteomes" id="UP001345963"/>
    </source>
</evidence>
<evidence type="ECO:0000256" key="2">
    <source>
        <dbReference type="ARBA" id="ARBA00022679"/>
    </source>
</evidence>
<feature type="domain" description="Sulfotransferase" evidence="4">
    <location>
        <begin position="2"/>
        <end position="142"/>
    </location>
</feature>
<dbReference type="InterPro" id="IPR027417">
    <property type="entry name" value="P-loop_NTPase"/>
</dbReference>
<dbReference type="InterPro" id="IPR000863">
    <property type="entry name" value="Sulfotransferase_dom"/>
</dbReference>
<reference evidence="5 6" key="1">
    <citation type="submission" date="2021-07" db="EMBL/GenBank/DDBJ databases">
        <authorList>
            <person name="Palmer J.M."/>
        </authorList>
    </citation>
    <scope>NUCLEOTIDE SEQUENCE [LARGE SCALE GENOMIC DNA]</scope>
    <source>
        <strain evidence="5 6">AT_MEX2019</strain>
        <tissue evidence="5">Muscle</tissue>
    </source>
</reference>
<dbReference type="Pfam" id="PF00685">
    <property type="entry name" value="Sulfotransfer_1"/>
    <property type="match status" value="1"/>
</dbReference>
<comment type="caution">
    <text evidence="5">The sequence shown here is derived from an EMBL/GenBank/DDBJ whole genome shotgun (WGS) entry which is preliminary data.</text>
</comment>
<sequence>MNHVLPEPEDWSCFLQNFMQGKVVFGSWYQHVTAWWEKKQTYSNLHYMFYEDLIEDSGQEINRLCSFLGLSPTAEQKEHVRDKAKFDNMKQNKMTNFSSVQTMNHSVSPFLRKGTIGDWKNHFTVSQNEQFDEDYENKMKNSALCFRTEI</sequence>
<accession>A0ABU7BUS4</accession>
<dbReference type="Gene3D" id="3.40.50.300">
    <property type="entry name" value="P-loop containing nucleotide triphosphate hydrolases"/>
    <property type="match status" value="1"/>
</dbReference>
<protein>
    <recommendedName>
        <fullName evidence="3">Sulfotransferase</fullName>
        <ecNumber evidence="3">2.8.2.-</ecNumber>
    </recommendedName>
</protein>
<dbReference type="EMBL" id="JAHUTI010065079">
    <property type="protein sequence ID" value="MED6253288.1"/>
    <property type="molecule type" value="Genomic_DNA"/>
</dbReference>
<keyword evidence="6" id="KW-1185">Reference proteome</keyword>
<evidence type="ECO:0000256" key="3">
    <source>
        <dbReference type="RuleBase" id="RU361155"/>
    </source>
</evidence>
<evidence type="ECO:0000313" key="5">
    <source>
        <dbReference type="EMBL" id="MED6253288.1"/>
    </source>
</evidence>